<evidence type="ECO:0000256" key="6">
    <source>
        <dbReference type="ARBA" id="ARBA00022556"/>
    </source>
</evidence>
<comment type="pathway">
    <text evidence="2 13">Glycolipid biosynthesis; lipid IV(A) biosynthesis; lipid IV(A) from (3R)-3-hydroxytetradecanoyl-[acyl-carrier-protein] and UDP-N-acetyl-alpha-D-glucosamine: step 6/6.</text>
</comment>
<dbReference type="GO" id="GO:0005524">
    <property type="term" value="F:ATP binding"/>
    <property type="evidence" value="ECO:0007669"/>
    <property type="project" value="UniProtKB-UniRule"/>
</dbReference>
<dbReference type="GO" id="GO:0005886">
    <property type="term" value="C:plasma membrane"/>
    <property type="evidence" value="ECO:0007669"/>
    <property type="project" value="TreeGrafter"/>
</dbReference>
<evidence type="ECO:0000313" key="15">
    <source>
        <dbReference type="EMBL" id="PJG57765.1"/>
    </source>
</evidence>
<organism evidence="15 16">
    <name type="scientific">Aeromonas cavernicola</name>
    <dbReference type="NCBI Taxonomy" id="1006623"/>
    <lineage>
        <taxon>Bacteria</taxon>
        <taxon>Pseudomonadati</taxon>
        <taxon>Pseudomonadota</taxon>
        <taxon>Gammaproteobacteria</taxon>
        <taxon>Aeromonadales</taxon>
        <taxon>Aeromonadaceae</taxon>
        <taxon>Aeromonas</taxon>
    </lineage>
</organism>
<dbReference type="InterPro" id="IPR027417">
    <property type="entry name" value="P-loop_NTPase"/>
</dbReference>
<evidence type="ECO:0000256" key="1">
    <source>
        <dbReference type="ARBA" id="ARBA00002274"/>
    </source>
</evidence>
<dbReference type="GO" id="GO:0009244">
    <property type="term" value="P:lipopolysaccharide core region biosynthetic process"/>
    <property type="evidence" value="ECO:0007669"/>
    <property type="project" value="TreeGrafter"/>
</dbReference>
<keyword evidence="10 13" id="KW-0067">ATP-binding</keyword>
<dbReference type="Pfam" id="PF02606">
    <property type="entry name" value="LpxK"/>
    <property type="match status" value="1"/>
</dbReference>
<evidence type="ECO:0000256" key="4">
    <source>
        <dbReference type="ARBA" id="ARBA00016436"/>
    </source>
</evidence>
<comment type="caution">
    <text evidence="15">The sequence shown here is derived from an EMBL/GenBank/DDBJ whole genome shotgun (WGS) entry which is preliminary data.</text>
</comment>
<evidence type="ECO:0000256" key="10">
    <source>
        <dbReference type="ARBA" id="ARBA00022840"/>
    </source>
</evidence>
<keyword evidence="8 13" id="KW-0547">Nucleotide-binding</keyword>
<evidence type="ECO:0000256" key="2">
    <source>
        <dbReference type="ARBA" id="ARBA00004870"/>
    </source>
</evidence>
<dbReference type="AlphaFoldDB" id="A0A2H9U137"/>
<keyword evidence="9 13" id="KW-0418">Kinase</keyword>
<keyword evidence="14" id="KW-0472">Membrane</keyword>
<comment type="catalytic activity">
    <reaction evidence="13">
        <text>a lipid A disaccharide + ATP = a lipid IVA + ADP + H(+)</text>
        <dbReference type="Rhea" id="RHEA:67840"/>
        <dbReference type="ChEBI" id="CHEBI:15378"/>
        <dbReference type="ChEBI" id="CHEBI:30616"/>
        <dbReference type="ChEBI" id="CHEBI:176343"/>
        <dbReference type="ChEBI" id="CHEBI:176425"/>
        <dbReference type="ChEBI" id="CHEBI:456216"/>
        <dbReference type="EC" id="2.7.1.130"/>
    </reaction>
</comment>
<evidence type="ECO:0000256" key="11">
    <source>
        <dbReference type="ARBA" id="ARBA00023098"/>
    </source>
</evidence>
<dbReference type="EC" id="2.7.1.130" evidence="3 13"/>
<evidence type="ECO:0000256" key="12">
    <source>
        <dbReference type="ARBA" id="ARBA00029757"/>
    </source>
</evidence>
<dbReference type="HAMAP" id="MF_00409">
    <property type="entry name" value="LpxK"/>
    <property type="match status" value="1"/>
</dbReference>
<evidence type="ECO:0000256" key="8">
    <source>
        <dbReference type="ARBA" id="ARBA00022741"/>
    </source>
</evidence>
<evidence type="ECO:0000256" key="3">
    <source>
        <dbReference type="ARBA" id="ARBA00012071"/>
    </source>
</evidence>
<protein>
    <recommendedName>
        <fullName evidence="4 13">Tetraacyldisaccharide 4'-kinase</fullName>
        <ecNumber evidence="3 13">2.7.1.130</ecNumber>
    </recommendedName>
    <alternativeName>
        <fullName evidence="12 13">Lipid A 4'-kinase</fullName>
    </alternativeName>
</protein>
<keyword evidence="14" id="KW-0812">Transmembrane</keyword>
<keyword evidence="11 13" id="KW-0443">Lipid metabolism</keyword>
<comment type="similarity">
    <text evidence="13">Belongs to the LpxK family.</text>
</comment>
<gene>
    <name evidence="13" type="primary">lpxK</name>
    <name evidence="15" type="ORF">CUC53_16290</name>
</gene>
<keyword evidence="5 13" id="KW-0444">Lipid biosynthesis</keyword>
<dbReference type="EMBL" id="PGGC01000172">
    <property type="protein sequence ID" value="PJG57765.1"/>
    <property type="molecule type" value="Genomic_DNA"/>
</dbReference>
<evidence type="ECO:0000256" key="5">
    <source>
        <dbReference type="ARBA" id="ARBA00022516"/>
    </source>
</evidence>
<dbReference type="Proteomes" id="UP000235861">
    <property type="component" value="Unassembled WGS sequence"/>
</dbReference>
<dbReference type="RefSeq" id="WP_100295101.1">
    <property type="nucleotide sequence ID" value="NZ_PGGC01000172.1"/>
</dbReference>
<dbReference type="PANTHER" id="PTHR42724">
    <property type="entry name" value="TETRAACYLDISACCHARIDE 4'-KINASE"/>
    <property type="match status" value="1"/>
</dbReference>
<evidence type="ECO:0000313" key="16">
    <source>
        <dbReference type="Proteomes" id="UP000235861"/>
    </source>
</evidence>
<accession>A0A2H9U137</accession>
<keyword evidence="6 13" id="KW-0441">Lipid A biosynthesis</keyword>
<comment type="function">
    <text evidence="1 13">Transfers the gamma-phosphate of ATP to the 4'-position of a tetraacyldisaccharide 1-phosphate intermediate (termed DS-1-P) to form tetraacyldisaccharide 1,4'-bis-phosphate (lipid IVA).</text>
</comment>
<dbReference type="InterPro" id="IPR003758">
    <property type="entry name" value="LpxK"/>
</dbReference>
<name>A0A2H9U137_9GAMM</name>
<feature type="transmembrane region" description="Helical" evidence="14">
    <location>
        <begin position="12"/>
        <end position="33"/>
    </location>
</feature>
<dbReference type="SUPFAM" id="SSF52540">
    <property type="entry name" value="P-loop containing nucleoside triphosphate hydrolases"/>
    <property type="match status" value="1"/>
</dbReference>
<keyword evidence="7 13" id="KW-0808">Transferase</keyword>
<dbReference type="OrthoDB" id="9766423at2"/>
<evidence type="ECO:0000256" key="9">
    <source>
        <dbReference type="ARBA" id="ARBA00022777"/>
    </source>
</evidence>
<dbReference type="NCBIfam" id="TIGR00682">
    <property type="entry name" value="lpxK"/>
    <property type="match status" value="1"/>
</dbReference>
<feature type="binding site" evidence="13">
    <location>
        <begin position="55"/>
        <end position="62"/>
    </location>
    <ligand>
        <name>ATP</name>
        <dbReference type="ChEBI" id="CHEBI:30616"/>
    </ligand>
</feature>
<dbReference type="GO" id="GO:0009245">
    <property type="term" value="P:lipid A biosynthetic process"/>
    <property type="evidence" value="ECO:0007669"/>
    <property type="project" value="UniProtKB-UniRule"/>
</dbReference>
<dbReference type="PANTHER" id="PTHR42724:SF1">
    <property type="entry name" value="TETRAACYLDISACCHARIDE 4'-KINASE, MITOCHONDRIAL-RELATED"/>
    <property type="match status" value="1"/>
</dbReference>
<reference evidence="15 16" key="1">
    <citation type="submission" date="2017-11" db="EMBL/GenBank/DDBJ databases">
        <title>Draft genome sequence of environmental isolate Aeromonas cavernicola sp. nov. MDC 2508.</title>
        <authorList>
            <person name="Colston S.M."/>
            <person name="Navarro A."/>
            <person name="Martinez-Murcia A.J."/>
            <person name="Graf J."/>
        </authorList>
    </citation>
    <scope>NUCLEOTIDE SEQUENCE [LARGE SCALE GENOMIC DNA]</scope>
    <source>
        <strain evidence="15 16">MDC 2508</strain>
    </source>
</reference>
<keyword evidence="16" id="KW-1185">Reference proteome</keyword>
<evidence type="ECO:0000256" key="13">
    <source>
        <dbReference type="HAMAP-Rule" id="MF_00409"/>
    </source>
</evidence>
<evidence type="ECO:0000256" key="7">
    <source>
        <dbReference type="ARBA" id="ARBA00022679"/>
    </source>
</evidence>
<dbReference type="GO" id="GO:0009029">
    <property type="term" value="F:lipid-A 4'-kinase activity"/>
    <property type="evidence" value="ECO:0007669"/>
    <property type="project" value="UniProtKB-UniRule"/>
</dbReference>
<dbReference type="UniPathway" id="UPA00359">
    <property type="reaction ID" value="UER00482"/>
</dbReference>
<sequence length="334" mass="36738">MLARLWYGQSGWRWWLAPLALLFAMISGIRRYAYRHGWCQSYRSSLPVIVVGNISVGGNGKTPVVVWLVEQLQARGFHPGVVSRGYGGKAPYYPYPLDVTTTPAEAGDEPVLIARRCGCPVVVAPKRAEAVRLLEQRGEVDIIITDDGLQHYGLARDIELVVVDGVRRFGNACLLPMGPLREPVTRLKRVDAILCNGGAPAPGEYAMGLVANEPRRVCDDAPLMAALSTPIDAMAGIGHPPRFFATLTALGYQLDQQVAYDDHHPFARDELVERFASKPLLMTEKDAVKCREFALENWWYLPVSAALPSALLDSLLHKLAESGRVAKGRVGRRS</sequence>
<evidence type="ECO:0000256" key="14">
    <source>
        <dbReference type="SAM" id="Phobius"/>
    </source>
</evidence>
<keyword evidence="14" id="KW-1133">Transmembrane helix</keyword>
<proteinExistence type="inferred from homology"/>